<keyword evidence="7" id="KW-0808">Transferase</keyword>
<evidence type="ECO:0000256" key="14">
    <source>
        <dbReference type="ARBA" id="ARBA00071401"/>
    </source>
</evidence>
<evidence type="ECO:0000256" key="3">
    <source>
        <dbReference type="ARBA" id="ARBA00011948"/>
    </source>
</evidence>
<dbReference type="NCBIfam" id="TIGR01245">
    <property type="entry name" value="trpD"/>
    <property type="match status" value="1"/>
</dbReference>
<comment type="similarity">
    <text evidence="13">Belongs to the anthranilate phosphoribosyltransferase family.</text>
</comment>
<evidence type="ECO:0000259" key="16">
    <source>
        <dbReference type="Pfam" id="PF02885"/>
    </source>
</evidence>
<evidence type="ECO:0000256" key="1">
    <source>
        <dbReference type="ARBA" id="ARBA00004907"/>
    </source>
</evidence>
<dbReference type="Gene3D" id="3.40.630.10">
    <property type="entry name" value="Zn peptidases"/>
    <property type="match status" value="1"/>
</dbReference>
<dbReference type="GeneID" id="59342823"/>
<dbReference type="GO" id="GO:0046872">
    <property type="term" value="F:metal ion binding"/>
    <property type="evidence" value="ECO:0007669"/>
    <property type="project" value="UniProtKB-KW"/>
</dbReference>
<keyword evidence="12" id="KW-0057">Aromatic amino acid biosynthesis</keyword>
<dbReference type="GO" id="GO:0000328">
    <property type="term" value="C:fungal-type vacuole lumen"/>
    <property type="evidence" value="ECO:0007669"/>
    <property type="project" value="TreeGrafter"/>
</dbReference>
<keyword evidence="9" id="KW-0378">Hydrolase</keyword>
<evidence type="ECO:0000256" key="12">
    <source>
        <dbReference type="ARBA" id="ARBA00023141"/>
    </source>
</evidence>
<evidence type="ECO:0000256" key="8">
    <source>
        <dbReference type="ARBA" id="ARBA00022723"/>
    </source>
</evidence>
<dbReference type="GO" id="GO:0004180">
    <property type="term" value="F:carboxypeptidase activity"/>
    <property type="evidence" value="ECO:0007669"/>
    <property type="project" value="UniProtKB-KW"/>
</dbReference>
<dbReference type="InterPro" id="IPR000312">
    <property type="entry name" value="Glycosyl_Trfase_fam3"/>
</dbReference>
<dbReference type="OrthoDB" id="3064516at2759"/>
<protein>
    <recommendedName>
        <fullName evidence="14">Anthranilate phosphoribosyltransferase</fullName>
        <ecNumber evidence="3">2.4.2.18</ecNumber>
    </recommendedName>
</protein>
<feature type="domain" description="Glycosyl transferase family 3 N-terminal" evidence="16">
    <location>
        <begin position="10"/>
        <end position="76"/>
    </location>
</feature>
<dbReference type="PROSITE" id="PS00759">
    <property type="entry name" value="ARGE_DAPE_CPG2_2"/>
    <property type="match status" value="1"/>
</dbReference>
<reference evidence="17" key="1">
    <citation type="submission" date="2020-05" db="EMBL/GenBank/DDBJ databases">
        <title>Mycena genomes resolve the evolution of fungal bioluminescence.</title>
        <authorList>
            <person name="Tsai I.J."/>
        </authorList>
    </citation>
    <scope>NUCLEOTIDE SEQUENCE</scope>
    <source>
        <strain evidence="17">171206Taipei</strain>
    </source>
</reference>
<feature type="domain" description="Glycosyl transferase family 3" evidence="15">
    <location>
        <begin position="89"/>
        <end position="343"/>
    </location>
</feature>
<dbReference type="PROSITE" id="PS00758">
    <property type="entry name" value="ARGE_DAPE_CPG2_1"/>
    <property type="match status" value="1"/>
</dbReference>
<accession>A0A8H6T3M3</accession>
<keyword evidence="4" id="KW-0028">Amino-acid biosynthesis</keyword>
<comment type="similarity">
    <text evidence="2">Belongs to the peptidase M20A family.</text>
</comment>
<sequence length="910" mass="98865">MASFSPDSFKPLLARLVETPEYFSADDLTLALNHIFTPDAVSPTQIGSFLTALHLHRVERRPESLAAAAAVLRERALKAFVEEAEGDFIVDIVGTGGDGYNLFNVSTTAAIVAAGAGARVIKHGSRASTSSSGSADLLQALGCVFTAPAPGTTTPIPRIPFTFILAPNYHPTLASIAPYRKTLPFRTMFNILGPLINPARPQGMVLGIAVPEIGPTFAQSLKEGGVTRAVVVCGHEKLDEISCAGPTYAWELRDDTITETTLTPESFGLPVHPLSAVAGGSPIENAETFKTLLTSGKDTPSTLIPVRDFVLMNASALLVVAGIAADYRGGARLALESINSGKAWKYSTSMLWTTAIFSIFNHWVNSPAQPTSPCPQVPALFPIRHAALLNSLEHIYREESFKRDVYDRLGGVISVPTESFDDMLPVGHDSRWTIFQTLHNYLEGAFPAIYSSLNVTRVNTYGLVFHWQGTEHNLKPILLAAHQDVVPVDPATHNHWKYPPYSGYFDGISYQLSLLFQLTSLGIWIWGRGSADDKSDLVAQLVTIETLLKSSFAPRRSIVLAFGFDEESKGTQGAGKIAEYLEKTYGHHGFAILLDEGDGYGENVADGLIFASPGISEKGYFDVKIEVWAEVDGHDCQDLQSIGVLSQIVVALEEKLHPALFLRTGSAFANVQCAIEHEPNIPSSVKHLARRALTDDGALGDLRDYLLQEDPVYDAMLRTTQAPEMNADVILGVKANALPEVATVIVNHRVDEQSTIADVQTRIVQRLLPIATTFNMSLVAFTPNSIPSQVNQIILSDAFNTALQPSPVTPTASNPAYNLLSGTIKAALTSSRRYNSTGVIVSPTLGLGNTDTRFYWDLTSNIFRYSHYGDADDYFSGLHTVNEAVRGEAVIEQIRFFTMLILNFDESSLL</sequence>
<evidence type="ECO:0000256" key="4">
    <source>
        <dbReference type="ARBA" id="ARBA00022605"/>
    </source>
</evidence>
<evidence type="ECO:0000256" key="13">
    <source>
        <dbReference type="ARBA" id="ARBA00061500"/>
    </source>
</evidence>
<dbReference type="PANTHER" id="PTHR45962:SF1">
    <property type="entry name" value="N-FATTY-ACYL-AMINO ACID SYNTHASE_HYDROLASE PM20D1"/>
    <property type="match status" value="1"/>
</dbReference>
<evidence type="ECO:0000256" key="11">
    <source>
        <dbReference type="ARBA" id="ARBA00022833"/>
    </source>
</evidence>
<dbReference type="PANTHER" id="PTHR45962">
    <property type="entry name" value="N-FATTY-ACYL-AMINO ACID SYNTHASE/HYDROLASE PM20D1"/>
    <property type="match status" value="1"/>
</dbReference>
<dbReference type="Pfam" id="PF02885">
    <property type="entry name" value="Glycos_trans_3N"/>
    <property type="match status" value="1"/>
</dbReference>
<dbReference type="AlphaFoldDB" id="A0A8H6T3M3"/>
<dbReference type="Pfam" id="PF01546">
    <property type="entry name" value="Peptidase_M20"/>
    <property type="match status" value="1"/>
</dbReference>
<dbReference type="InterPro" id="IPR005940">
    <property type="entry name" value="Anthranilate_Pribosyl_Tfrase"/>
</dbReference>
<comment type="pathway">
    <text evidence="1">Amino-acid biosynthesis; L-tryptophan biosynthesis; L-tryptophan from chorismate: step 2/5.</text>
</comment>
<dbReference type="RefSeq" id="XP_037223192.1">
    <property type="nucleotide sequence ID" value="XM_037360307.1"/>
</dbReference>
<dbReference type="Proteomes" id="UP000636479">
    <property type="component" value="Unassembled WGS sequence"/>
</dbReference>
<name>A0A8H6T3M3_9AGAR</name>
<organism evidence="17 18">
    <name type="scientific">Mycena indigotica</name>
    <dbReference type="NCBI Taxonomy" id="2126181"/>
    <lineage>
        <taxon>Eukaryota</taxon>
        <taxon>Fungi</taxon>
        <taxon>Dikarya</taxon>
        <taxon>Basidiomycota</taxon>
        <taxon>Agaricomycotina</taxon>
        <taxon>Agaricomycetes</taxon>
        <taxon>Agaricomycetidae</taxon>
        <taxon>Agaricales</taxon>
        <taxon>Marasmiineae</taxon>
        <taxon>Mycenaceae</taxon>
        <taxon>Mycena</taxon>
    </lineage>
</organism>
<dbReference type="Gene3D" id="1.20.970.10">
    <property type="entry name" value="Transferase, Pyrimidine Nucleoside Phosphorylase, Chain C"/>
    <property type="match status" value="1"/>
</dbReference>
<dbReference type="InterPro" id="IPR035902">
    <property type="entry name" value="Nuc_phospho_transferase"/>
</dbReference>
<dbReference type="EC" id="2.4.2.18" evidence="3"/>
<keyword evidence="10" id="KW-0822">Tryptophan biosynthesis</keyword>
<evidence type="ECO:0000256" key="2">
    <source>
        <dbReference type="ARBA" id="ARBA00006247"/>
    </source>
</evidence>
<evidence type="ECO:0000256" key="5">
    <source>
        <dbReference type="ARBA" id="ARBA00022670"/>
    </source>
</evidence>
<dbReference type="Pfam" id="PF00591">
    <property type="entry name" value="Glycos_transf_3"/>
    <property type="match status" value="1"/>
</dbReference>
<evidence type="ECO:0000313" key="18">
    <source>
        <dbReference type="Proteomes" id="UP000636479"/>
    </source>
</evidence>
<proteinExistence type="inferred from homology"/>
<keyword evidence="6" id="KW-0328">Glycosyltransferase</keyword>
<dbReference type="InterPro" id="IPR002933">
    <property type="entry name" value="Peptidase_M20"/>
</dbReference>
<keyword evidence="18" id="KW-1185">Reference proteome</keyword>
<dbReference type="FunFam" id="3.40.1030.10:FF:000002">
    <property type="entry name" value="Anthranilate phosphoribosyltransferase"/>
    <property type="match status" value="1"/>
</dbReference>
<keyword evidence="8" id="KW-0479">Metal-binding</keyword>
<evidence type="ECO:0000256" key="7">
    <source>
        <dbReference type="ARBA" id="ARBA00022679"/>
    </source>
</evidence>
<comment type="caution">
    <text evidence="17">The sequence shown here is derived from an EMBL/GenBank/DDBJ whole genome shotgun (WGS) entry which is preliminary data.</text>
</comment>
<dbReference type="HAMAP" id="MF_00211">
    <property type="entry name" value="TrpD"/>
    <property type="match status" value="1"/>
</dbReference>
<dbReference type="InterPro" id="IPR017459">
    <property type="entry name" value="Glycosyl_Trfase_fam3_N_dom"/>
</dbReference>
<dbReference type="GO" id="GO:0051603">
    <property type="term" value="P:proteolysis involved in protein catabolic process"/>
    <property type="evidence" value="ECO:0007669"/>
    <property type="project" value="TreeGrafter"/>
</dbReference>
<evidence type="ECO:0000256" key="9">
    <source>
        <dbReference type="ARBA" id="ARBA00022801"/>
    </source>
</evidence>
<dbReference type="EMBL" id="JACAZF010000003">
    <property type="protein sequence ID" value="KAF7309742.1"/>
    <property type="molecule type" value="Genomic_DNA"/>
</dbReference>
<dbReference type="GO" id="GO:0000162">
    <property type="term" value="P:L-tryptophan biosynthetic process"/>
    <property type="evidence" value="ECO:0007669"/>
    <property type="project" value="UniProtKB-KW"/>
</dbReference>
<dbReference type="SUPFAM" id="SSF52418">
    <property type="entry name" value="Nucleoside phosphorylase/phosphoribosyltransferase catalytic domain"/>
    <property type="match status" value="1"/>
</dbReference>
<dbReference type="InterPro" id="IPR047177">
    <property type="entry name" value="Pept_M20A"/>
</dbReference>
<keyword evidence="11" id="KW-0862">Zinc</keyword>
<dbReference type="InterPro" id="IPR001261">
    <property type="entry name" value="ArgE/DapE_CS"/>
</dbReference>
<dbReference type="SUPFAM" id="SSF53187">
    <property type="entry name" value="Zn-dependent exopeptidases"/>
    <property type="match status" value="1"/>
</dbReference>
<gene>
    <name evidence="17" type="ORF">MIND_00346000</name>
</gene>
<keyword evidence="17" id="KW-0121">Carboxypeptidase</keyword>
<evidence type="ECO:0000259" key="15">
    <source>
        <dbReference type="Pfam" id="PF00591"/>
    </source>
</evidence>
<evidence type="ECO:0000256" key="6">
    <source>
        <dbReference type="ARBA" id="ARBA00022676"/>
    </source>
</evidence>
<evidence type="ECO:0000313" key="17">
    <source>
        <dbReference type="EMBL" id="KAF7309742.1"/>
    </source>
</evidence>
<dbReference type="Gene3D" id="3.40.1030.10">
    <property type="entry name" value="Nucleoside phosphorylase/phosphoribosyltransferase catalytic domain"/>
    <property type="match status" value="1"/>
</dbReference>
<dbReference type="GO" id="GO:0004048">
    <property type="term" value="F:anthranilate phosphoribosyltransferase activity"/>
    <property type="evidence" value="ECO:0007669"/>
    <property type="project" value="UniProtKB-EC"/>
</dbReference>
<keyword evidence="5" id="KW-0645">Protease</keyword>
<evidence type="ECO:0000256" key="10">
    <source>
        <dbReference type="ARBA" id="ARBA00022822"/>
    </source>
</evidence>